<evidence type="ECO:0000256" key="1">
    <source>
        <dbReference type="SAM" id="MobiDB-lite"/>
    </source>
</evidence>
<organism evidence="2 3">
    <name type="scientific">Vitis vinifera</name>
    <name type="common">Grape</name>
    <dbReference type="NCBI Taxonomy" id="29760"/>
    <lineage>
        <taxon>Eukaryota</taxon>
        <taxon>Viridiplantae</taxon>
        <taxon>Streptophyta</taxon>
        <taxon>Embryophyta</taxon>
        <taxon>Tracheophyta</taxon>
        <taxon>Spermatophyta</taxon>
        <taxon>Magnoliopsida</taxon>
        <taxon>eudicotyledons</taxon>
        <taxon>Gunneridae</taxon>
        <taxon>Pentapetalae</taxon>
        <taxon>rosids</taxon>
        <taxon>Vitales</taxon>
        <taxon>Vitaceae</taxon>
        <taxon>Viteae</taxon>
        <taxon>Vitis</taxon>
    </lineage>
</organism>
<feature type="compositionally biased region" description="Polar residues" evidence="1">
    <location>
        <begin position="51"/>
        <end position="60"/>
    </location>
</feature>
<feature type="compositionally biased region" description="Polar residues" evidence="1">
    <location>
        <begin position="498"/>
        <end position="509"/>
    </location>
</feature>
<dbReference type="AlphaFoldDB" id="A0A438FLN6"/>
<reference evidence="2 3" key="1">
    <citation type="journal article" date="2018" name="PLoS Genet.">
        <title>Population sequencing reveals clonal diversity and ancestral inbreeding in the grapevine cultivar Chardonnay.</title>
        <authorList>
            <person name="Roach M.J."/>
            <person name="Johnson D.L."/>
            <person name="Bohlmann J."/>
            <person name="van Vuuren H.J."/>
            <person name="Jones S.J."/>
            <person name="Pretorius I.S."/>
            <person name="Schmidt S.A."/>
            <person name="Borneman A.R."/>
        </authorList>
    </citation>
    <scope>NUCLEOTIDE SEQUENCE [LARGE SCALE GENOMIC DNA]</scope>
    <source>
        <strain evidence="3">cv. Chardonnay</strain>
        <tissue evidence="2">Leaf</tissue>
    </source>
</reference>
<feature type="compositionally biased region" description="Polar residues" evidence="1">
    <location>
        <begin position="328"/>
        <end position="338"/>
    </location>
</feature>
<accession>A0A438FLN6</accession>
<evidence type="ECO:0000313" key="3">
    <source>
        <dbReference type="Proteomes" id="UP000288805"/>
    </source>
</evidence>
<dbReference type="PANTHER" id="PTHR33737">
    <property type="entry name" value="OS05G0121800 PROTEIN"/>
    <property type="match status" value="1"/>
</dbReference>
<feature type="compositionally biased region" description="Low complexity" evidence="1">
    <location>
        <begin position="395"/>
        <end position="437"/>
    </location>
</feature>
<feature type="region of interest" description="Disordered" evidence="1">
    <location>
        <begin position="315"/>
        <end position="365"/>
    </location>
</feature>
<dbReference type="InterPro" id="IPR045882">
    <property type="entry name" value="GPT1/2"/>
</dbReference>
<dbReference type="EMBL" id="QGNW01000846">
    <property type="protein sequence ID" value="RVW60891.1"/>
    <property type="molecule type" value="Genomic_DNA"/>
</dbReference>
<feature type="region of interest" description="Disordered" evidence="1">
    <location>
        <begin position="614"/>
        <end position="640"/>
    </location>
</feature>
<feature type="compositionally biased region" description="Low complexity" evidence="1">
    <location>
        <begin position="315"/>
        <end position="327"/>
    </location>
</feature>
<feature type="region of interest" description="Disordered" evidence="1">
    <location>
        <begin position="382"/>
        <end position="446"/>
    </location>
</feature>
<dbReference type="GO" id="GO:0008017">
    <property type="term" value="F:microtubule binding"/>
    <property type="evidence" value="ECO:0007669"/>
    <property type="project" value="InterPro"/>
</dbReference>
<evidence type="ECO:0000313" key="2">
    <source>
        <dbReference type="EMBL" id="RVW60891.1"/>
    </source>
</evidence>
<comment type="caution">
    <text evidence="2">The sequence shown here is derived from an EMBL/GenBank/DDBJ whole genome shotgun (WGS) entry which is preliminary data.</text>
</comment>
<feature type="compositionally biased region" description="Basic and acidic residues" evidence="1">
    <location>
        <begin position="614"/>
        <end position="636"/>
    </location>
</feature>
<gene>
    <name evidence="2" type="ORF">CK203_033487</name>
</gene>
<name>A0A438FLN6_VITVI</name>
<protein>
    <submittedName>
        <fullName evidence="2">Uncharacterized protein</fullName>
    </submittedName>
</protein>
<sequence>MLPSFYFILLYNQVLLEINLTVTLENRYNSLELSDKRNPQEVENAADIPGQSKQEPSLSDSLEPERPRGTGNYNLRKSLAWDSAFFTSKGVLDPENDDFELFDTGNSLELENAADIFGQREHEYLPSDSLEPEIPSRDGKFNLRQSLAWDSAFFTSEGVLDPEELFMINKGFKKAKTRLLPGIKEELQRSATSEKLDAACQTRMKMTPAITRQTINVHGSQRTAKEISIHTRVQACCSDFKYAFQATGSRESIPLPLKPPKMLGQSNSISAAPTKRVPLGANRVEVENRNAKTTLGKRLVVTRQPCLVNSCSIIPSSTPSPRSSSGSATATNKSTVSCSPYDRSDSASSDATGKSPSNSLRRKIDSRSINLATSVSTLKTPLRCSTKTKNDVRNSGHSSSRFSSSLSAQKPSSCTSSTSSFDGWSSESSSSTVNQRSNGSKASLDGAPYRGFSFDNDIIQASDIESHPPNQSSVGSKSHRTRLPNQYIKKCSMVNGPVSPNVSGNSKPSSLRMPSPKIGFFDVEKSMPTGLNGSFQFRSGAQSTLAKAGLEFSVGLPMEQGGFHNVEDASKKGSGLVENHKKSSWDDWAQAVLKDRMRRESKGTVHVKANKTLTKEGRPHHSHENMNLQRKEHEEVSQNCPQDNQSLLHMNEKENYFEDQVDGLSRQVSVIDLSRDVVVEPRGDVLFQPYCQ</sequence>
<feature type="region of interest" description="Disordered" evidence="1">
    <location>
        <begin position="35"/>
        <end position="74"/>
    </location>
</feature>
<proteinExistence type="predicted"/>
<feature type="compositionally biased region" description="Polar residues" evidence="1">
    <location>
        <begin position="346"/>
        <end position="359"/>
    </location>
</feature>
<feature type="region of interest" description="Disordered" evidence="1">
    <location>
        <begin position="492"/>
        <end position="513"/>
    </location>
</feature>
<dbReference type="Proteomes" id="UP000288805">
    <property type="component" value="Unassembled WGS sequence"/>
</dbReference>
<dbReference type="PANTHER" id="PTHR33737:SF2">
    <property type="entry name" value="OS12G0102700 PROTEIN"/>
    <property type="match status" value="1"/>
</dbReference>